<comment type="similarity">
    <text evidence="9">Belongs to the DHPS family.</text>
</comment>
<evidence type="ECO:0000256" key="5">
    <source>
        <dbReference type="ARBA" id="ARBA00022679"/>
    </source>
</evidence>
<comment type="cofactor">
    <cofactor evidence="2 9">
        <name>Mg(2+)</name>
        <dbReference type="ChEBI" id="CHEBI:18420"/>
    </cofactor>
</comment>
<evidence type="ECO:0000256" key="3">
    <source>
        <dbReference type="ARBA" id="ARBA00004763"/>
    </source>
</evidence>
<dbReference type="GO" id="GO:0004156">
    <property type="term" value="F:dihydropteroate synthase activity"/>
    <property type="evidence" value="ECO:0007669"/>
    <property type="project" value="UniProtKB-EC"/>
</dbReference>
<keyword evidence="6 9" id="KW-0479">Metal-binding</keyword>
<reference evidence="11 12" key="1">
    <citation type="submission" date="2016-10" db="EMBL/GenBank/DDBJ databases">
        <authorList>
            <person name="de Groot N.N."/>
        </authorList>
    </citation>
    <scope>NUCLEOTIDE SEQUENCE [LARGE SCALE GENOMIC DNA]</scope>
    <source>
        <strain evidence="11 12">AB35.6</strain>
    </source>
</reference>
<keyword evidence="8 9" id="KW-0289">Folate biosynthesis</keyword>
<evidence type="ECO:0000259" key="10">
    <source>
        <dbReference type="PROSITE" id="PS50972"/>
    </source>
</evidence>
<dbReference type="GO" id="GO:0005829">
    <property type="term" value="C:cytosol"/>
    <property type="evidence" value="ECO:0007669"/>
    <property type="project" value="TreeGrafter"/>
</dbReference>
<proteinExistence type="inferred from homology"/>
<dbReference type="EC" id="2.5.1.15" evidence="4 9"/>
<dbReference type="EMBL" id="FNSD01000001">
    <property type="protein sequence ID" value="SEB71157.1"/>
    <property type="molecule type" value="Genomic_DNA"/>
</dbReference>
<dbReference type="PROSITE" id="PS00792">
    <property type="entry name" value="DHPS_1"/>
    <property type="match status" value="1"/>
</dbReference>
<evidence type="ECO:0000256" key="2">
    <source>
        <dbReference type="ARBA" id="ARBA00001946"/>
    </source>
</evidence>
<dbReference type="Proteomes" id="UP000182409">
    <property type="component" value="Unassembled WGS sequence"/>
</dbReference>
<dbReference type="RefSeq" id="WP_083350399.1">
    <property type="nucleotide sequence ID" value="NZ_FNSD01000001.1"/>
</dbReference>
<accession>A0A1H4LKG0</accession>
<protein>
    <recommendedName>
        <fullName evidence="4 9">Dihydropteroate synthase</fullName>
        <shortName evidence="9">DHPS</shortName>
        <ecNumber evidence="4 9">2.5.1.15</ecNumber>
    </recommendedName>
    <alternativeName>
        <fullName evidence="9">Dihydropteroate pyrophosphorylase</fullName>
    </alternativeName>
</protein>
<dbReference type="CDD" id="cd00739">
    <property type="entry name" value="DHPS"/>
    <property type="match status" value="1"/>
</dbReference>
<dbReference type="AlphaFoldDB" id="A0A1H4LKG0"/>
<dbReference type="PANTHER" id="PTHR20941">
    <property type="entry name" value="FOLATE SYNTHESIS PROTEINS"/>
    <property type="match status" value="1"/>
</dbReference>
<sequence>MSPSARAHFDWQLRTRALTLGVYPLVMGIVNVTPDSFSDGGQHATTQAAVAYALQLLDDGADMVDIGGESTRPGTSAGTDVALEALEEQHRVLSVIEGIVGTRPGAIVSIDTYRASTARLAVEAGAEMVNDVSGGLWDPAMLATCADLRCGVVVMHTRGLPSEWTAQPPIASDAVVPLVVEGLRERVAAALAAGIARERIAVDPGFGFGKRGEENWALLAGLKQLQTLDLPLLVGLSRKGFLAPSKSAATRDAATHAADAKAIRAGAHIVRVHDVRGAMLSASATDRKL</sequence>
<comment type="pathway">
    <text evidence="3 9">Cofactor biosynthesis; tetrahydrofolate biosynthesis; 7,8-dihydrofolate from 2-amino-4-hydroxy-6-hydroxymethyl-7,8-dihydropteridine diphosphate and 4-aminobenzoate: step 1/2.</text>
</comment>
<dbReference type="PROSITE" id="PS50972">
    <property type="entry name" value="PTERIN_BINDING"/>
    <property type="match status" value="1"/>
</dbReference>
<dbReference type="GO" id="GO:0046872">
    <property type="term" value="F:metal ion binding"/>
    <property type="evidence" value="ECO:0007669"/>
    <property type="project" value="UniProtKB-KW"/>
</dbReference>
<dbReference type="OrthoDB" id="9811744at2"/>
<dbReference type="InterPro" id="IPR011005">
    <property type="entry name" value="Dihydropteroate_synth-like_sf"/>
</dbReference>
<dbReference type="InterPro" id="IPR045031">
    <property type="entry name" value="DHP_synth-like"/>
</dbReference>
<gene>
    <name evidence="11" type="ORF">SAMN05443244_1630</name>
</gene>
<evidence type="ECO:0000256" key="9">
    <source>
        <dbReference type="RuleBase" id="RU361205"/>
    </source>
</evidence>
<dbReference type="GO" id="GO:0046656">
    <property type="term" value="P:folic acid biosynthetic process"/>
    <property type="evidence" value="ECO:0007669"/>
    <property type="project" value="UniProtKB-KW"/>
</dbReference>
<evidence type="ECO:0000256" key="6">
    <source>
        <dbReference type="ARBA" id="ARBA00022723"/>
    </source>
</evidence>
<evidence type="ECO:0000313" key="11">
    <source>
        <dbReference type="EMBL" id="SEB71157.1"/>
    </source>
</evidence>
<keyword evidence="5 9" id="KW-0808">Transferase</keyword>
<dbReference type="PANTHER" id="PTHR20941:SF1">
    <property type="entry name" value="FOLIC ACID SYNTHESIS PROTEIN FOL1"/>
    <property type="match status" value="1"/>
</dbReference>
<organism evidence="11 12">
    <name type="scientific">Terriglobus roseus</name>
    <dbReference type="NCBI Taxonomy" id="392734"/>
    <lineage>
        <taxon>Bacteria</taxon>
        <taxon>Pseudomonadati</taxon>
        <taxon>Acidobacteriota</taxon>
        <taxon>Terriglobia</taxon>
        <taxon>Terriglobales</taxon>
        <taxon>Acidobacteriaceae</taxon>
        <taxon>Terriglobus</taxon>
    </lineage>
</organism>
<evidence type="ECO:0000256" key="1">
    <source>
        <dbReference type="ARBA" id="ARBA00000012"/>
    </source>
</evidence>
<feature type="domain" description="Pterin-binding" evidence="10">
    <location>
        <begin position="24"/>
        <end position="286"/>
    </location>
</feature>
<comment type="catalytic activity">
    <reaction evidence="1">
        <text>(7,8-dihydropterin-6-yl)methyl diphosphate + 4-aminobenzoate = 7,8-dihydropteroate + diphosphate</text>
        <dbReference type="Rhea" id="RHEA:19949"/>
        <dbReference type="ChEBI" id="CHEBI:17836"/>
        <dbReference type="ChEBI" id="CHEBI:17839"/>
        <dbReference type="ChEBI" id="CHEBI:33019"/>
        <dbReference type="ChEBI" id="CHEBI:72950"/>
        <dbReference type="EC" id="2.5.1.15"/>
    </reaction>
</comment>
<dbReference type="Gene3D" id="3.20.20.20">
    <property type="entry name" value="Dihydropteroate synthase-like"/>
    <property type="match status" value="1"/>
</dbReference>
<dbReference type="SUPFAM" id="SSF51717">
    <property type="entry name" value="Dihydropteroate synthetase-like"/>
    <property type="match status" value="1"/>
</dbReference>
<dbReference type="GO" id="GO:0046654">
    <property type="term" value="P:tetrahydrofolate biosynthetic process"/>
    <property type="evidence" value="ECO:0007669"/>
    <property type="project" value="UniProtKB-UniPathway"/>
</dbReference>
<dbReference type="InterPro" id="IPR000489">
    <property type="entry name" value="Pterin-binding_dom"/>
</dbReference>
<keyword evidence="7 9" id="KW-0460">Magnesium</keyword>
<dbReference type="PROSITE" id="PS00793">
    <property type="entry name" value="DHPS_2"/>
    <property type="match status" value="1"/>
</dbReference>
<evidence type="ECO:0000256" key="8">
    <source>
        <dbReference type="ARBA" id="ARBA00022909"/>
    </source>
</evidence>
<evidence type="ECO:0000256" key="4">
    <source>
        <dbReference type="ARBA" id="ARBA00012458"/>
    </source>
</evidence>
<evidence type="ECO:0000256" key="7">
    <source>
        <dbReference type="ARBA" id="ARBA00022842"/>
    </source>
</evidence>
<comment type="function">
    <text evidence="9">Catalyzes the condensation of para-aminobenzoate (pABA) with 6-hydroxymethyl-7,8-dihydropterin diphosphate (DHPt-PP) to form 7,8-dihydropteroate (H2Pte), the immediate precursor of folate derivatives.</text>
</comment>
<dbReference type="InterPro" id="IPR006390">
    <property type="entry name" value="DHP_synth_dom"/>
</dbReference>
<dbReference type="Pfam" id="PF00809">
    <property type="entry name" value="Pterin_bind"/>
    <property type="match status" value="1"/>
</dbReference>
<name>A0A1H4LKG0_9BACT</name>
<evidence type="ECO:0000313" key="12">
    <source>
        <dbReference type="Proteomes" id="UP000182409"/>
    </source>
</evidence>
<dbReference type="UniPathway" id="UPA00077">
    <property type="reaction ID" value="UER00156"/>
</dbReference>
<dbReference type="NCBIfam" id="TIGR01496">
    <property type="entry name" value="DHPS"/>
    <property type="match status" value="1"/>
</dbReference>